<keyword evidence="2" id="KW-1185">Reference proteome</keyword>
<organism evidence="1 2">
    <name type="scientific">Mycetomoellerius zeteki</name>
    <dbReference type="NCBI Taxonomy" id="64791"/>
    <lineage>
        <taxon>Eukaryota</taxon>
        <taxon>Metazoa</taxon>
        <taxon>Ecdysozoa</taxon>
        <taxon>Arthropoda</taxon>
        <taxon>Hexapoda</taxon>
        <taxon>Insecta</taxon>
        <taxon>Pterygota</taxon>
        <taxon>Neoptera</taxon>
        <taxon>Endopterygota</taxon>
        <taxon>Hymenoptera</taxon>
        <taxon>Apocrita</taxon>
        <taxon>Aculeata</taxon>
        <taxon>Formicoidea</taxon>
        <taxon>Formicidae</taxon>
        <taxon>Myrmicinae</taxon>
        <taxon>Mycetomoellerius</taxon>
    </lineage>
</organism>
<dbReference type="EMBL" id="KQ982205">
    <property type="protein sequence ID" value="KYQ59007.1"/>
    <property type="molecule type" value="Genomic_DNA"/>
</dbReference>
<evidence type="ECO:0000313" key="2">
    <source>
        <dbReference type="Proteomes" id="UP000075809"/>
    </source>
</evidence>
<accession>A0A151XF71</accession>
<dbReference type="AlphaFoldDB" id="A0A151XF71"/>
<gene>
    <name evidence="1" type="ORF">ALC60_02014</name>
</gene>
<proteinExistence type="predicted"/>
<dbReference type="Proteomes" id="UP000075809">
    <property type="component" value="Unassembled WGS sequence"/>
</dbReference>
<protein>
    <submittedName>
        <fullName evidence="1">Uncharacterized protein</fullName>
    </submittedName>
</protein>
<reference evidence="1 2" key="1">
    <citation type="submission" date="2015-09" db="EMBL/GenBank/DDBJ databases">
        <title>Trachymyrmex zeteki WGS genome.</title>
        <authorList>
            <person name="Nygaard S."/>
            <person name="Hu H."/>
            <person name="Boomsma J."/>
            <person name="Zhang G."/>
        </authorList>
    </citation>
    <scope>NUCLEOTIDE SEQUENCE [LARGE SCALE GENOMIC DNA]</scope>
    <source>
        <strain evidence="1">Tzet28-1</strain>
        <tissue evidence="1">Whole body</tissue>
    </source>
</reference>
<name>A0A151XF71_9HYME</name>
<sequence>MTTDDISTHDIVQILEKNVNILKSESHGPDVALEFRDKFELFRKLLCNLTDKLQSLLYLSENYISASDFKQFINRIVGSWNSINKQVCEKCSKIQVGSRTLSGIPLSLLLDKIKKEKSLIRELLHTHESKYSCEYLAKCHVLLNETEDLLCNLKNSDDKAQPSLSKIILLTLFDLQLRQYIAILKLNPFLVKLESDVDTYVSNINISPIDKSKCPKLDVFTIVTKLLTGELLDNEPIDPYCVLADNVPRKPVFIIKIKHKMDPSMMVEETI</sequence>
<evidence type="ECO:0000313" key="1">
    <source>
        <dbReference type="EMBL" id="KYQ59007.1"/>
    </source>
</evidence>